<feature type="compositionally biased region" description="Low complexity" evidence="3">
    <location>
        <begin position="75"/>
        <end position="89"/>
    </location>
</feature>
<proteinExistence type="inferred from homology"/>
<dbReference type="InterPro" id="IPR000073">
    <property type="entry name" value="AB_hydrolase_1"/>
</dbReference>
<dbReference type="PANTHER" id="PTHR10794">
    <property type="entry name" value="ABHYDROLASE DOMAIN-CONTAINING PROTEIN"/>
    <property type="match status" value="1"/>
</dbReference>
<feature type="non-terminal residue" evidence="5">
    <location>
        <position position="1"/>
    </location>
</feature>
<dbReference type="InterPro" id="IPR012020">
    <property type="entry name" value="ABHD4"/>
</dbReference>
<evidence type="ECO:0000313" key="6">
    <source>
        <dbReference type="Proteomes" id="UP000274922"/>
    </source>
</evidence>
<feature type="active site" description="Charge relay system" evidence="2">
    <location>
        <position position="320"/>
    </location>
</feature>
<evidence type="ECO:0000259" key="4">
    <source>
        <dbReference type="Pfam" id="PF00561"/>
    </source>
</evidence>
<keyword evidence="6" id="KW-1185">Reference proteome</keyword>
<evidence type="ECO:0000256" key="3">
    <source>
        <dbReference type="SAM" id="MobiDB-lite"/>
    </source>
</evidence>
<dbReference type="STRING" id="1555241.A0A4P9XFX5"/>
<evidence type="ECO:0000313" key="5">
    <source>
        <dbReference type="EMBL" id="RKP04141.1"/>
    </source>
</evidence>
<dbReference type="GO" id="GO:0051793">
    <property type="term" value="P:medium-chain fatty acid catabolic process"/>
    <property type="evidence" value="ECO:0007669"/>
    <property type="project" value="TreeGrafter"/>
</dbReference>
<dbReference type="SUPFAM" id="SSF53474">
    <property type="entry name" value="alpha/beta-Hydrolases"/>
    <property type="match status" value="1"/>
</dbReference>
<accession>A0A4P9XFX5</accession>
<dbReference type="PIRSF" id="PIRSF005211">
    <property type="entry name" value="Ab_hydro_YheT"/>
    <property type="match status" value="1"/>
</dbReference>
<organism evidence="5 6">
    <name type="scientific">Caulochytrium protostelioides</name>
    <dbReference type="NCBI Taxonomy" id="1555241"/>
    <lineage>
        <taxon>Eukaryota</taxon>
        <taxon>Fungi</taxon>
        <taxon>Fungi incertae sedis</taxon>
        <taxon>Chytridiomycota</taxon>
        <taxon>Chytridiomycota incertae sedis</taxon>
        <taxon>Chytridiomycetes</taxon>
        <taxon>Caulochytriales</taxon>
        <taxon>Caulochytriaceae</taxon>
        <taxon>Caulochytrium</taxon>
    </lineage>
</organism>
<dbReference type="PANTHER" id="PTHR10794:SF63">
    <property type="entry name" value="ALPHA_BETA HYDROLASE 1, ISOFORM A"/>
    <property type="match status" value="1"/>
</dbReference>
<dbReference type="AlphaFoldDB" id="A0A4P9XFX5"/>
<dbReference type="GO" id="GO:0047372">
    <property type="term" value="F:monoacylglycerol lipase activity"/>
    <property type="evidence" value="ECO:0007669"/>
    <property type="project" value="TreeGrafter"/>
</dbReference>
<feature type="region of interest" description="Disordered" evidence="3">
    <location>
        <begin position="75"/>
        <end position="96"/>
    </location>
</feature>
<dbReference type="OrthoDB" id="5954035at2759"/>
<sequence>QHTQLQRLVHAQCPTLFAGFSSTPWLPNGHLQTLWASRPDSWKSGSLLYDRDLLQHAEGGHNALDWFPCRPGGTVPARSAADADQAASDPVPPGPDPLPRTAPVIIILHGLTGGSHEAYVQDMVRAVMAVDHGVRVVVMNARGCAGSQLTSAQLYNACYTGDLRATIGRVQEATGALDVPMAAVGFSLGANVLTCYLGETGERSPLLGAVAISNPFDLLAGARWLDSSVAGRHIYSPEALDATAQAADTSADALAGAEHRGTLLKTLYVSQIRSPRTFDHHVTRLLGRYASVDDYYRRGSSAQYVPYIRVPYLAISAEDDPVVPWVTWPVSDAAENPYVVLAAMQRGGHVGWYEGWRPRQWVQRPAAEFL</sequence>
<gene>
    <name evidence="5" type="ORF">CXG81DRAFT_4142</name>
</gene>
<dbReference type="InterPro" id="IPR029058">
    <property type="entry name" value="AB_hydrolase_fold"/>
</dbReference>
<dbReference type="GO" id="GO:0008126">
    <property type="term" value="F:acetylesterase activity"/>
    <property type="evidence" value="ECO:0007669"/>
    <property type="project" value="TreeGrafter"/>
</dbReference>
<dbReference type="EMBL" id="ML014113">
    <property type="protein sequence ID" value="RKP04141.1"/>
    <property type="molecule type" value="Genomic_DNA"/>
</dbReference>
<feature type="non-terminal residue" evidence="5">
    <location>
        <position position="370"/>
    </location>
</feature>
<dbReference type="InterPro" id="IPR050960">
    <property type="entry name" value="AB_hydrolase_4_sf"/>
</dbReference>
<dbReference type="GO" id="GO:0051792">
    <property type="term" value="P:medium-chain fatty acid biosynthetic process"/>
    <property type="evidence" value="ECO:0007669"/>
    <property type="project" value="TreeGrafter"/>
</dbReference>
<feature type="active site" description="Charge relay system" evidence="2">
    <location>
        <position position="187"/>
    </location>
</feature>
<dbReference type="Proteomes" id="UP000274922">
    <property type="component" value="Unassembled WGS sequence"/>
</dbReference>
<reference evidence="6" key="1">
    <citation type="journal article" date="2018" name="Nat. Microbiol.">
        <title>Leveraging single-cell genomics to expand the fungal tree of life.</title>
        <authorList>
            <person name="Ahrendt S.R."/>
            <person name="Quandt C.A."/>
            <person name="Ciobanu D."/>
            <person name="Clum A."/>
            <person name="Salamov A."/>
            <person name="Andreopoulos B."/>
            <person name="Cheng J.F."/>
            <person name="Woyke T."/>
            <person name="Pelin A."/>
            <person name="Henrissat B."/>
            <person name="Reynolds N.K."/>
            <person name="Benny G.L."/>
            <person name="Smith M.E."/>
            <person name="James T.Y."/>
            <person name="Grigoriev I.V."/>
        </authorList>
    </citation>
    <scope>NUCLEOTIDE SEQUENCE [LARGE SCALE GENOMIC DNA]</scope>
    <source>
        <strain evidence="6">ATCC 52028</strain>
    </source>
</reference>
<evidence type="ECO:0000256" key="2">
    <source>
        <dbReference type="PIRSR" id="PIRSR005211-1"/>
    </source>
</evidence>
<feature type="domain" description="AB hydrolase-1" evidence="4">
    <location>
        <begin position="103"/>
        <end position="334"/>
    </location>
</feature>
<evidence type="ECO:0000256" key="1">
    <source>
        <dbReference type="ARBA" id="ARBA00010884"/>
    </source>
</evidence>
<protein>
    <recommendedName>
        <fullName evidence="4">AB hydrolase-1 domain-containing protein</fullName>
    </recommendedName>
</protein>
<name>A0A4P9XFX5_9FUNG</name>
<dbReference type="Gene3D" id="3.40.50.1820">
    <property type="entry name" value="alpha/beta hydrolase"/>
    <property type="match status" value="1"/>
</dbReference>
<feature type="active site" description="Charge relay system" evidence="2">
    <location>
        <position position="349"/>
    </location>
</feature>
<dbReference type="Pfam" id="PF00561">
    <property type="entry name" value="Abhydrolase_1"/>
    <property type="match status" value="1"/>
</dbReference>
<comment type="similarity">
    <text evidence="1">Belongs to the AB hydrolase superfamily. AB hydrolase 4 family.</text>
</comment>